<feature type="binding site" description="axial binding residue" evidence="6">
    <location>
        <position position="84"/>
    </location>
    <ligand>
        <name>chlorophyll b</name>
        <dbReference type="ChEBI" id="CHEBI:61721"/>
        <label>1</label>
    </ligand>
    <ligandPart>
        <name>Mg</name>
        <dbReference type="ChEBI" id="CHEBI:25107"/>
    </ligandPart>
</feature>
<comment type="function">
    <text evidence="7">The light-harvesting complex (LHC) functions as a light receptor, it captures and delivers excitation energy to photosystems with which it is closely associated.</text>
</comment>
<feature type="binding site" evidence="6">
    <location>
        <position position="202"/>
    </location>
    <ligand>
        <name>chlorophyll a</name>
        <dbReference type="ChEBI" id="CHEBI:58416"/>
        <label>1</label>
    </ligand>
</feature>
<evidence type="ECO:0000256" key="7">
    <source>
        <dbReference type="RuleBase" id="RU363080"/>
    </source>
</evidence>
<organism evidence="8 9">
    <name type="scientific">Elliptochloris bilobata</name>
    <dbReference type="NCBI Taxonomy" id="381761"/>
    <lineage>
        <taxon>Eukaryota</taxon>
        <taxon>Viridiplantae</taxon>
        <taxon>Chlorophyta</taxon>
        <taxon>core chlorophytes</taxon>
        <taxon>Trebouxiophyceae</taxon>
        <taxon>Trebouxiophyceae incertae sedis</taxon>
        <taxon>Elliptochloris clade</taxon>
        <taxon>Elliptochloris</taxon>
    </lineage>
</organism>
<dbReference type="Proteomes" id="UP001445335">
    <property type="component" value="Unassembled WGS sequence"/>
</dbReference>
<keyword evidence="3 7" id="KW-0602">Photosynthesis</keyword>
<feature type="binding site" evidence="6">
    <location>
        <position position="197"/>
    </location>
    <ligand>
        <name>chlorophyll a</name>
        <dbReference type="ChEBI" id="CHEBI:58416"/>
        <label>1</label>
    </ligand>
</feature>
<protein>
    <recommendedName>
        <fullName evidence="7">Chlorophyll a-b binding protein, chloroplastic</fullName>
    </recommendedName>
</protein>
<evidence type="ECO:0000256" key="4">
    <source>
        <dbReference type="ARBA" id="ARBA00022640"/>
    </source>
</evidence>
<name>A0AAW1RV66_9CHLO</name>
<feature type="binding site" evidence="6">
    <location>
        <position position="200"/>
    </location>
    <ligand>
        <name>chlorophyll a</name>
        <dbReference type="ChEBI" id="CHEBI:58416"/>
        <label>1</label>
    </ligand>
</feature>
<dbReference type="GO" id="GO:0009522">
    <property type="term" value="C:photosystem I"/>
    <property type="evidence" value="ECO:0007669"/>
    <property type="project" value="UniProtKB-KW"/>
</dbReference>
<dbReference type="GO" id="GO:0009765">
    <property type="term" value="P:photosynthesis, light harvesting"/>
    <property type="evidence" value="ECO:0007669"/>
    <property type="project" value="InterPro"/>
</dbReference>
<dbReference type="GO" id="GO:0016168">
    <property type="term" value="F:chlorophyll binding"/>
    <property type="evidence" value="ECO:0007669"/>
    <property type="project" value="UniProtKB-KW"/>
</dbReference>
<evidence type="ECO:0000313" key="8">
    <source>
        <dbReference type="EMBL" id="KAK9837227.1"/>
    </source>
</evidence>
<dbReference type="PANTHER" id="PTHR21649">
    <property type="entry name" value="CHLOROPHYLL A/B BINDING PROTEIN"/>
    <property type="match status" value="1"/>
</dbReference>
<accession>A0AAW1RV66</accession>
<keyword evidence="4 7" id="KW-0934">Plastid</keyword>
<dbReference type="Gene3D" id="1.10.3460.10">
    <property type="entry name" value="Chlorophyll a/b binding protein domain"/>
    <property type="match status" value="1"/>
</dbReference>
<sequence length="257" mass="27861">MAQTSLLTGRSVSTLPCKARSSRPQVTRIVRAAATPAKQSWLPGTPIPPYLENLPAAYGFDPLRLGSNAGALKWYVHSELIHSRFAMAGVAGILIPDVLTHVGALNVPVWYEQGLVAQQGSFAPFSSLLAVEFLLFNFVELKRLQDFNKPGSQAEPGSFFGFESAFKGTGENGYPGGVFDPLNFSKGPAYETMKVRELKNGRLAMVAFLGFYGQYLANGLSPVDALIKHVQNPALYNFTTNGVSLPVQAHPLLKTFQ</sequence>
<dbReference type="InterPro" id="IPR022796">
    <property type="entry name" value="Chloroa_b-bind"/>
</dbReference>
<comment type="similarity">
    <text evidence="7">Belongs to the light-harvesting chlorophyll a/b-binding (LHC) protein family.</text>
</comment>
<evidence type="ECO:0000256" key="6">
    <source>
        <dbReference type="PIRSR" id="PIRSR601344-1"/>
    </source>
</evidence>
<comment type="caution">
    <text evidence="8">The sequence shown here is derived from an EMBL/GenBank/DDBJ whole genome shotgun (WGS) entry which is preliminary data.</text>
</comment>
<evidence type="ECO:0000256" key="1">
    <source>
        <dbReference type="ARBA" id="ARBA00022494"/>
    </source>
</evidence>
<keyword evidence="9" id="KW-1185">Reference proteome</keyword>
<evidence type="ECO:0000313" key="9">
    <source>
        <dbReference type="Proteomes" id="UP001445335"/>
    </source>
</evidence>
<keyword evidence="5 7" id="KW-0157">Chromophore</keyword>
<dbReference type="GO" id="GO:0009523">
    <property type="term" value="C:photosystem II"/>
    <property type="evidence" value="ECO:0007669"/>
    <property type="project" value="UniProtKB-KW"/>
</dbReference>
<dbReference type="EMBL" id="JALJOU010000022">
    <property type="protein sequence ID" value="KAK9837227.1"/>
    <property type="molecule type" value="Genomic_DNA"/>
</dbReference>
<dbReference type="GO" id="GO:0009535">
    <property type="term" value="C:chloroplast thylakoid membrane"/>
    <property type="evidence" value="ECO:0007669"/>
    <property type="project" value="UniProtKB-SubCell"/>
</dbReference>
<keyword evidence="1 6" id="KW-0148">Chlorophyll</keyword>
<evidence type="ECO:0000256" key="3">
    <source>
        <dbReference type="ARBA" id="ARBA00022531"/>
    </source>
</evidence>
<dbReference type="InterPro" id="IPR001344">
    <property type="entry name" value="Chloro_AB-bd_pln"/>
</dbReference>
<comment type="subcellular location">
    <subcellularLocation>
        <location evidence="7">Plastid</location>
        <location evidence="7">Chloroplast thylakoid membrane</location>
    </subcellularLocation>
</comment>
<reference evidence="8 9" key="1">
    <citation type="journal article" date="2024" name="Nat. Commun.">
        <title>Phylogenomics reveals the evolutionary origins of lichenization in chlorophyte algae.</title>
        <authorList>
            <person name="Puginier C."/>
            <person name="Libourel C."/>
            <person name="Otte J."/>
            <person name="Skaloud P."/>
            <person name="Haon M."/>
            <person name="Grisel S."/>
            <person name="Petersen M."/>
            <person name="Berrin J.G."/>
            <person name="Delaux P.M."/>
            <person name="Dal Grande F."/>
            <person name="Keller J."/>
        </authorList>
    </citation>
    <scope>NUCLEOTIDE SEQUENCE [LARGE SCALE GENOMIC DNA]</scope>
    <source>
        <strain evidence="8 9">SAG 245.80</strain>
    </source>
</reference>
<feature type="binding site" evidence="6">
    <location>
        <position position="79"/>
    </location>
    <ligand>
        <name>chlorophyll a</name>
        <dbReference type="ChEBI" id="CHEBI:58416"/>
        <label>1</label>
    </ligand>
</feature>
<dbReference type="SUPFAM" id="SSF103511">
    <property type="entry name" value="Chlorophyll a-b binding protein"/>
    <property type="match status" value="1"/>
</dbReference>
<evidence type="ECO:0000256" key="2">
    <source>
        <dbReference type="ARBA" id="ARBA00022528"/>
    </source>
</evidence>
<dbReference type="AlphaFoldDB" id="A0AAW1RV66"/>
<keyword evidence="2 7" id="KW-0150">Chloroplast</keyword>
<gene>
    <name evidence="8" type="ORF">WJX81_000108</name>
</gene>
<dbReference type="Pfam" id="PF00504">
    <property type="entry name" value="Chloroa_b-bind"/>
    <property type="match status" value="1"/>
</dbReference>
<feature type="binding site" evidence="6">
    <location>
        <position position="82"/>
    </location>
    <ligand>
        <name>chlorophyll a</name>
        <dbReference type="ChEBI" id="CHEBI:58416"/>
        <label>1</label>
    </ligand>
</feature>
<keyword evidence="7" id="KW-0793">Thylakoid</keyword>
<feature type="binding site" evidence="6">
    <location>
        <position position="214"/>
    </location>
    <ligand>
        <name>chlorophyll a</name>
        <dbReference type="ChEBI" id="CHEBI:58416"/>
        <label>1</label>
    </ligand>
</feature>
<keyword evidence="7" id="KW-0604">Photosystem II</keyword>
<feature type="binding site" evidence="6">
    <location>
        <position position="229"/>
    </location>
    <ligand>
        <name>chlorophyll a</name>
        <dbReference type="ChEBI" id="CHEBI:58416"/>
        <label>1</label>
    </ligand>
</feature>
<evidence type="ECO:0000256" key="5">
    <source>
        <dbReference type="ARBA" id="ARBA00022991"/>
    </source>
</evidence>
<keyword evidence="7" id="KW-0603">Photosystem I</keyword>
<proteinExistence type="inferred from homology"/>